<evidence type="ECO:0000256" key="2">
    <source>
        <dbReference type="ARBA" id="ARBA00010663"/>
    </source>
</evidence>
<keyword evidence="12" id="KW-1185">Reference proteome</keyword>
<evidence type="ECO:0000256" key="6">
    <source>
        <dbReference type="ARBA" id="ARBA00023136"/>
    </source>
</evidence>
<keyword evidence="8" id="KW-0807">Transducer</keyword>
<evidence type="ECO:0000313" key="11">
    <source>
        <dbReference type="EMBL" id="GFQ75311.1"/>
    </source>
</evidence>
<evidence type="ECO:0000256" key="4">
    <source>
        <dbReference type="ARBA" id="ARBA00022989"/>
    </source>
</evidence>
<keyword evidence="7" id="KW-0675">Receptor</keyword>
<dbReference type="SUPFAM" id="SSF81321">
    <property type="entry name" value="Family A G protein-coupled receptor-like"/>
    <property type="match status" value="1"/>
</dbReference>
<dbReference type="EMBL" id="BMAO01031466">
    <property type="protein sequence ID" value="GFQ75311.1"/>
    <property type="molecule type" value="Genomic_DNA"/>
</dbReference>
<evidence type="ECO:0000256" key="8">
    <source>
        <dbReference type="ARBA" id="ARBA00023224"/>
    </source>
</evidence>
<gene>
    <name evidence="11" type="primary">AVEN_21476_1</name>
    <name evidence="11" type="ORF">TNCT_525791</name>
</gene>
<reference evidence="11" key="1">
    <citation type="submission" date="2020-07" db="EMBL/GenBank/DDBJ databases">
        <title>Multicomponent nature underlies the extraordinary mechanical properties of spider dragline silk.</title>
        <authorList>
            <person name="Kono N."/>
            <person name="Nakamura H."/>
            <person name="Mori M."/>
            <person name="Yoshida Y."/>
            <person name="Ohtoshi R."/>
            <person name="Malay A.D."/>
            <person name="Moran D.A.P."/>
            <person name="Tomita M."/>
            <person name="Numata K."/>
            <person name="Arakawa K."/>
        </authorList>
    </citation>
    <scope>NUCLEOTIDE SEQUENCE</scope>
</reference>
<keyword evidence="3 9" id="KW-0812">Transmembrane</keyword>
<dbReference type="PANTHER" id="PTHR45695">
    <property type="entry name" value="LEUCOKININ RECEPTOR-RELATED"/>
    <property type="match status" value="1"/>
</dbReference>
<protein>
    <submittedName>
        <fullName evidence="11">G_PROTEIN_RECEP_F1_2 domain-containing protein</fullName>
    </submittedName>
</protein>
<feature type="domain" description="G-protein coupled receptors family 1 profile" evidence="10">
    <location>
        <begin position="53"/>
        <end position="135"/>
    </location>
</feature>
<dbReference type="PRINTS" id="PR00237">
    <property type="entry name" value="GPCRRHODOPSN"/>
</dbReference>
<dbReference type="OrthoDB" id="5981855at2759"/>
<feature type="transmembrane region" description="Helical" evidence="9">
    <location>
        <begin position="115"/>
        <end position="133"/>
    </location>
</feature>
<dbReference type="GO" id="GO:0005886">
    <property type="term" value="C:plasma membrane"/>
    <property type="evidence" value="ECO:0007669"/>
    <property type="project" value="TreeGrafter"/>
</dbReference>
<dbReference type="AlphaFoldDB" id="A0A8X6FBY7"/>
<feature type="transmembrane region" description="Helical" evidence="9">
    <location>
        <begin position="74"/>
        <end position="95"/>
    </location>
</feature>
<accession>A0A8X6FBY7</accession>
<dbReference type="InterPro" id="IPR017452">
    <property type="entry name" value="GPCR_Rhodpsn_7TM"/>
</dbReference>
<comment type="subcellular location">
    <subcellularLocation>
        <location evidence="1">Membrane</location>
        <topology evidence="1">Multi-pass membrane protein</topology>
    </subcellularLocation>
</comment>
<comment type="caution">
    <text evidence="11">The sequence shown here is derived from an EMBL/GenBank/DDBJ whole genome shotgun (WGS) entry which is preliminary data.</text>
</comment>
<sequence>MNEEVIIDMNISDTFYDWNVSAGEAERLPPATAFSIISLSLLFFIIGTVGIAGNLLVIFAILGDQRMRNSVTNLLIMNLALSDLIIMMACIPDIIQFIENKGWRLGLPLCKALRFTEVFALYASVMTLVSVCLER</sequence>
<dbReference type="Pfam" id="PF00001">
    <property type="entry name" value="7tm_1"/>
    <property type="match status" value="1"/>
</dbReference>
<evidence type="ECO:0000313" key="12">
    <source>
        <dbReference type="Proteomes" id="UP000887116"/>
    </source>
</evidence>
<dbReference type="Proteomes" id="UP000887116">
    <property type="component" value="Unassembled WGS sequence"/>
</dbReference>
<name>A0A8X6FBY7_TRICU</name>
<evidence type="ECO:0000256" key="3">
    <source>
        <dbReference type="ARBA" id="ARBA00022692"/>
    </source>
</evidence>
<evidence type="ECO:0000256" key="1">
    <source>
        <dbReference type="ARBA" id="ARBA00004141"/>
    </source>
</evidence>
<evidence type="ECO:0000259" key="10">
    <source>
        <dbReference type="PROSITE" id="PS50262"/>
    </source>
</evidence>
<keyword evidence="4 9" id="KW-1133">Transmembrane helix</keyword>
<dbReference type="PANTHER" id="PTHR45695:SF9">
    <property type="entry name" value="LEUCOKININ RECEPTOR"/>
    <property type="match status" value="1"/>
</dbReference>
<evidence type="ECO:0000256" key="9">
    <source>
        <dbReference type="SAM" id="Phobius"/>
    </source>
</evidence>
<proteinExistence type="inferred from homology"/>
<organism evidence="11 12">
    <name type="scientific">Trichonephila clavata</name>
    <name type="common">Joro spider</name>
    <name type="synonym">Nephila clavata</name>
    <dbReference type="NCBI Taxonomy" id="2740835"/>
    <lineage>
        <taxon>Eukaryota</taxon>
        <taxon>Metazoa</taxon>
        <taxon>Ecdysozoa</taxon>
        <taxon>Arthropoda</taxon>
        <taxon>Chelicerata</taxon>
        <taxon>Arachnida</taxon>
        <taxon>Araneae</taxon>
        <taxon>Araneomorphae</taxon>
        <taxon>Entelegynae</taxon>
        <taxon>Araneoidea</taxon>
        <taxon>Nephilidae</taxon>
        <taxon>Trichonephila</taxon>
    </lineage>
</organism>
<evidence type="ECO:0000256" key="5">
    <source>
        <dbReference type="ARBA" id="ARBA00023040"/>
    </source>
</evidence>
<dbReference type="PROSITE" id="PS50262">
    <property type="entry name" value="G_PROTEIN_RECEP_F1_2"/>
    <property type="match status" value="1"/>
</dbReference>
<keyword evidence="5" id="KW-0297">G-protein coupled receptor</keyword>
<evidence type="ECO:0000256" key="7">
    <source>
        <dbReference type="ARBA" id="ARBA00023170"/>
    </source>
</evidence>
<feature type="transmembrane region" description="Helical" evidence="9">
    <location>
        <begin position="36"/>
        <end position="62"/>
    </location>
</feature>
<dbReference type="CDD" id="cd00637">
    <property type="entry name" value="7tm_classA_rhodopsin-like"/>
    <property type="match status" value="1"/>
</dbReference>
<dbReference type="GO" id="GO:0004930">
    <property type="term" value="F:G protein-coupled receptor activity"/>
    <property type="evidence" value="ECO:0007669"/>
    <property type="project" value="UniProtKB-KW"/>
</dbReference>
<comment type="similarity">
    <text evidence="2">Belongs to the G-protein coupled receptor 1 family.</text>
</comment>
<keyword evidence="6 9" id="KW-0472">Membrane</keyword>
<dbReference type="Gene3D" id="1.20.1070.10">
    <property type="entry name" value="Rhodopsin 7-helix transmembrane proteins"/>
    <property type="match status" value="1"/>
</dbReference>
<dbReference type="InterPro" id="IPR000276">
    <property type="entry name" value="GPCR_Rhodpsn"/>
</dbReference>